<sequence>MSTWPTMPTEQAADLAGELRALDWSWTMDDAPAVVERFGWHAVSSRPRRIMLDIGFGPGSGTIQASDGEVNRIEIQLTAYAETAGTPELKSAFTDFAQAIRTKLGEPTAYVEAPSPQYRWAGAQATLVLVLSATSIWLHLVTNARLADDDRNLELDEQGLL</sequence>
<accession>A0ABV8VPY3</accession>
<dbReference type="InterPro" id="IPR046268">
    <property type="entry name" value="DUF6301"/>
</dbReference>
<evidence type="ECO:0000313" key="1">
    <source>
        <dbReference type="EMBL" id="MFC4377438.1"/>
    </source>
</evidence>
<organism evidence="1 2">
    <name type="scientific">Nocardia halotolerans</name>
    <dbReference type="NCBI Taxonomy" id="1755878"/>
    <lineage>
        <taxon>Bacteria</taxon>
        <taxon>Bacillati</taxon>
        <taxon>Actinomycetota</taxon>
        <taxon>Actinomycetes</taxon>
        <taxon>Mycobacteriales</taxon>
        <taxon>Nocardiaceae</taxon>
        <taxon>Nocardia</taxon>
    </lineage>
</organism>
<keyword evidence="2" id="KW-1185">Reference proteome</keyword>
<name>A0ABV8VPY3_9NOCA</name>
<reference evidence="2" key="1">
    <citation type="journal article" date="2019" name="Int. J. Syst. Evol. Microbiol.">
        <title>The Global Catalogue of Microorganisms (GCM) 10K type strain sequencing project: providing services to taxonomists for standard genome sequencing and annotation.</title>
        <authorList>
            <consortium name="The Broad Institute Genomics Platform"/>
            <consortium name="The Broad Institute Genome Sequencing Center for Infectious Disease"/>
            <person name="Wu L."/>
            <person name="Ma J."/>
        </authorList>
    </citation>
    <scope>NUCLEOTIDE SEQUENCE [LARGE SCALE GENOMIC DNA]</scope>
    <source>
        <strain evidence="2">IBRC-M 10490</strain>
    </source>
</reference>
<evidence type="ECO:0000313" key="2">
    <source>
        <dbReference type="Proteomes" id="UP001595844"/>
    </source>
</evidence>
<proteinExistence type="predicted"/>
<dbReference type="Pfam" id="PF19818">
    <property type="entry name" value="DUF6301"/>
    <property type="match status" value="1"/>
</dbReference>
<protein>
    <submittedName>
        <fullName evidence="1">DUF6301 family protein</fullName>
    </submittedName>
</protein>
<gene>
    <name evidence="1" type="ORF">ACFO5K_25490</name>
</gene>
<comment type="caution">
    <text evidence="1">The sequence shown here is derived from an EMBL/GenBank/DDBJ whole genome shotgun (WGS) entry which is preliminary data.</text>
</comment>
<dbReference type="Proteomes" id="UP001595844">
    <property type="component" value="Unassembled WGS sequence"/>
</dbReference>
<dbReference type="EMBL" id="JBHSDL010000030">
    <property type="protein sequence ID" value="MFC4377438.1"/>
    <property type="molecule type" value="Genomic_DNA"/>
</dbReference>
<dbReference type="RefSeq" id="WP_378568079.1">
    <property type="nucleotide sequence ID" value="NZ_JBHSDL010000030.1"/>
</dbReference>